<gene>
    <name evidence="6" type="ORF">OHA16_19460</name>
</gene>
<feature type="region of interest" description="Disordered" evidence="4">
    <location>
        <begin position="1315"/>
        <end position="1351"/>
    </location>
</feature>
<dbReference type="SUPFAM" id="SSF49265">
    <property type="entry name" value="Fibronectin type III"/>
    <property type="match status" value="2"/>
</dbReference>
<dbReference type="Pfam" id="PF20148">
    <property type="entry name" value="DUF6531"/>
    <property type="match status" value="1"/>
</dbReference>
<feature type="region of interest" description="Disordered" evidence="4">
    <location>
        <begin position="1706"/>
        <end position="1731"/>
    </location>
</feature>
<evidence type="ECO:0000313" key="7">
    <source>
        <dbReference type="Proteomes" id="UP001432222"/>
    </source>
</evidence>
<sequence length="2841" mass="293958">MAGQRLRRALTGGALAVALIAGALGGTPALASPRAEPGAAETAVPRVPLVAQAEPGRNKPPNPQPPAPEKKPPTVVGEPPKDLKPEPVEGDPPVRDSDGRVVPPADRTEHTPRFREQPTTVDGGDRATDDPAGEKAESRRRGKSDAGGRTAAGATATAQAAGVPEAPTEVTGANGRNGTFTVSWTPPANGGSPITGYTVTASPGGATKTVAGSASSAVFTGLTFGSPYTFTVAATNAAGSGPVSAPSAPATPVAPTAPGPLTALSVVPGNAEATVTWQLPAADGGANLTWFSIALYRADNSLVHSTSGSVPTTPYKLPKLVNGTTYYVKAGVSNDWATGPTVQSAPFTPVAGPRPGPPATAAAQPGNAKATVTWTAPGSDGGSPVTGYRITTYDSNGSAVGTPVGAAADATSTTVTGLTNNSSYFFGVSAVNSAGPGPEETTAYIRPAGPPGTPTAVTAYPGDGQLAVTWKEPADNGARIAGYTLTATGPDGTVLSVQNLTSEPSSTPPPVGVLSGLPTETPVKVTVAALNWAGTGSPSAPVTATLKQNADITPTGGLVQIPPTAGSDNAKDDAHLSGDGRYVFYLSNLDPQFPQLDLKTWAYIRYDTVTGAKVLASVDSSGNLMKLRYAAHNMGVGSSYDGSSFLFTATSGTGRGAFYLRDFDTGRTVLASPNRTGAEPAGTAAQAKLSADGSTVVFALEGTSDMAQHQTCTGNDLYRYDVATGAVSQVVFNLTTSHLAKAGHPVAGSHVSCWKPWAAPGTLSISSDGSRVAAIGELSYRYDNPNNTLSSTFVMMTNIPAADGSGDAWYSGRSFSTCVVIACMTLMGGFTEQVFMSADGTRAVLSGHQMDSVIDTTYFNRPYDYYRVSLPDGLAQPAPKLDRGPFGYGIEAASADASVVVGIPLGGAGQLVAMNTQTNGFSILSQADGAAGTRGSDIGYDGLSATGDLAAFSTSAPNLLGGVTDSNVVLSRLSKAAFLPIDQLIGCVCGDSLASDRPRPVGAAGDPVNTATGAFSESVTDARLPGTGVTLDFARTYDSAGTTRGPLGIGWQLGYGMSLSAGPGGTVTVTSEAGAKGVFRRMPDGSYRSDPGITSTLTASPTGYTLTTRDHRRHLFSAAGVLTAIQDRSGQGLTLIRTGTRITELTDAAGRTATLSYDDPSGRLTLLTLADGRTVRYTYDASGRLASVTGLDGGTRRYGYDSGDRLTSVTEPDGSVRVDNTYDPATGRVTRQTIRNGSGTGTSTTSWDAAGQVASYTDANGAVSKDYYAGNVLQKHIDGNGGVTRYRYDSQLNPVTVTDPSGRVTKRTYDAAGRVLTRTSPGPSPVTESWTYDAKGNQTSHTDGAGATTSSTYDDANRLVSVKDPLGRTTSYTYSTAGELLTATTPGGKVSTFTYDTAGNITSAVDQAGGRTTYGYDTAGRRVTATDPLGNVPGADPALHTTRYGYLPNGRLGTLTDPLGNATGYGYDAAGNRVSVTDPLGNTTTATYDPFGRVLTTTDANGRTTTNTYDPVGNLTKTTDPLGNTTGYGYDREGRPTTVVSPRGNAPGARPADFTTTFGYDAVGNRTHVTDPMGNTTTTAYDGLDRPVRTTDPLGNTTTHEYDGAGRTTAVTDPAGGTVRRAYNAAGEQLSGTDADGRTTLYGYDADGNQVSVKSPLGAVTTTTYDGIGRVLGVTDPLGNTTSNSYDAAGQLVKVTAPDGAATTYGHDAAGRLTSSADPGGRSTGRSYDSAGRLTDVTDALGNTTTSSYDPAGRLVAQTDPLGGRTIYGYDAAGNRTSVTTPRGNAAGARPADFTTGYAYDQDGHPTRVTDPTGAATVTTYDASGRVIGVTDPIGATMATTYDAAGRITVSTDPTLRASRNQYDAAGRLTAATDPLGNTTSFAYSPGGLRLSARSPLGATTTWTYDADGRLSATTDPRGNAPGATPASYTETYGHDAAGRQTTVTDPLGRTTRTDYDAAGRVTAVTDPLGNTSRRTYDVAGRLTGVTDPDQNRTAYDYDPVGNMTGRTDPNTHTTAYRYDAAGRPTAVTDPLGRTNTYGYDADGNRTAATDARGITTTTAFDGRGLLTATGYSDGTPAVSYGYDPAGRRTRITDATGTRSLGYDAAGRTVSVGVPGAADKAFRYGYNGAGLLESRTYPDGEKADLGYDAEGRQTSRTVNGARTTYGYDLAGNPTTAVLPNGLTETRGYDAAGQVVGVTTTKGAGTVSSWQYHYDAAGRPVQADSVRGGTTQPPQYYGYDKRGRLTSWCTSAPGTIDCPAGSSQVGYGYDKVGNRSTLTKAGKTTTYTYDAADQLTVAATGLIRQVYTYDAAGNMTGNGSSVNSIGYDATNHPVRSVQGSTSYTFTNDDAGNRVTTTANGATVRTDRWDVNGPLPQLASSTDGAGALIGDYHTDPAGRPESQRTPTGTSYAVHDALGSVTDLTDTNGNGQYRYSYDPYGVPTATQLTAGAADSPFGFTGQLNDPSLIGKQNLRARQYDPATGRFLSTDPISLRPTSPYTSAYAYAEDAPTYRTDPSGLTPLPGDPNDVMSGEVVRNDGENHDFAVQMGWRQLSNLYGAGNVYADIAGFYGPVGKMWRIPGAGRQGGLGEPDLAARNRPVRSGLGWWLWEVKPATQAGTSGTNYNRGGSDSWSQLNTYVNTLNRMGTLARKGDNVVVPQSQINEVNGNLVTIFRSIDWATYGGNYDSPITPDMQGLIFYSAFRPKRDKARSEEMIRELPAINLAAHSYDLSVEDMLAHLGDMKGNHRSRNLVSCLVLTTAIQQGEQLDQFAEQWNGFVKDLIITELGGAFLAGTSGVLIPALRGGRALSILEVPGRSSSVGGLTPLVPRLPATLGRGGFELAA</sequence>
<dbReference type="SMART" id="SM00060">
    <property type="entry name" value="FN3"/>
    <property type="match status" value="4"/>
</dbReference>
<dbReference type="Gene3D" id="2.60.40.10">
    <property type="entry name" value="Immunoglobulins"/>
    <property type="match status" value="4"/>
</dbReference>
<evidence type="ECO:0000256" key="4">
    <source>
        <dbReference type="SAM" id="MobiDB-lite"/>
    </source>
</evidence>
<feature type="region of interest" description="Disordered" evidence="4">
    <location>
        <begin position="1910"/>
        <end position="1953"/>
    </location>
</feature>
<protein>
    <submittedName>
        <fullName evidence="6">Fibronectin type III domain-containing protein</fullName>
    </submittedName>
</protein>
<dbReference type="InterPro" id="IPR006530">
    <property type="entry name" value="YD"/>
</dbReference>
<dbReference type="Proteomes" id="UP001432222">
    <property type="component" value="Chromosome"/>
</dbReference>
<feature type="domain" description="Fibronectin type-III" evidence="5">
    <location>
        <begin position="354"/>
        <end position="451"/>
    </location>
</feature>
<keyword evidence="1" id="KW-0677">Repeat</keyword>
<dbReference type="PROSITE" id="PS50853">
    <property type="entry name" value="FN3"/>
    <property type="match status" value="4"/>
</dbReference>
<dbReference type="CDD" id="cd00063">
    <property type="entry name" value="FN3"/>
    <property type="match status" value="4"/>
</dbReference>
<dbReference type="EMBL" id="CP108110">
    <property type="protein sequence ID" value="WUQ84953.1"/>
    <property type="molecule type" value="Genomic_DNA"/>
</dbReference>
<evidence type="ECO:0000313" key="6">
    <source>
        <dbReference type="EMBL" id="WUQ84953.1"/>
    </source>
</evidence>
<dbReference type="Gene3D" id="2.180.10.10">
    <property type="entry name" value="RHS repeat-associated core"/>
    <property type="match status" value="7"/>
</dbReference>
<dbReference type="InterPro" id="IPR022385">
    <property type="entry name" value="Rhs_assc_core"/>
</dbReference>
<evidence type="ECO:0000256" key="2">
    <source>
        <dbReference type="ARBA" id="ARBA00023295"/>
    </source>
</evidence>
<keyword evidence="3" id="KW-0119">Carbohydrate metabolism</keyword>
<dbReference type="NCBIfam" id="TIGR03696">
    <property type="entry name" value="Rhs_assc_core"/>
    <property type="match status" value="1"/>
</dbReference>
<feature type="domain" description="Fibronectin type-III" evidence="5">
    <location>
        <begin position="453"/>
        <end position="549"/>
    </location>
</feature>
<dbReference type="Pfam" id="PF00041">
    <property type="entry name" value="fn3"/>
    <property type="match status" value="3"/>
</dbReference>
<dbReference type="PRINTS" id="PR00014">
    <property type="entry name" value="FNTYPEIII"/>
</dbReference>
<proteinExistence type="predicted"/>
<dbReference type="PANTHER" id="PTHR32305:SF15">
    <property type="entry name" value="PROTEIN RHSA-RELATED"/>
    <property type="match status" value="1"/>
</dbReference>
<dbReference type="Pfam" id="PF05593">
    <property type="entry name" value="RHS_repeat"/>
    <property type="match status" value="11"/>
</dbReference>
<dbReference type="SUPFAM" id="SSF82171">
    <property type="entry name" value="DPP6 N-terminal domain-like"/>
    <property type="match status" value="1"/>
</dbReference>
<feature type="compositionally biased region" description="Polar residues" evidence="4">
    <location>
        <begin position="1317"/>
        <end position="1351"/>
    </location>
</feature>
<organism evidence="6 7">
    <name type="scientific">Kitasatospora purpeofusca</name>
    <dbReference type="NCBI Taxonomy" id="67352"/>
    <lineage>
        <taxon>Bacteria</taxon>
        <taxon>Bacillati</taxon>
        <taxon>Actinomycetota</taxon>
        <taxon>Actinomycetes</taxon>
        <taxon>Kitasatosporales</taxon>
        <taxon>Streptomycetaceae</taxon>
        <taxon>Kitasatospora</taxon>
    </lineage>
</organism>
<feature type="compositionally biased region" description="Polar residues" evidence="4">
    <location>
        <begin position="1092"/>
        <end position="1104"/>
    </location>
</feature>
<dbReference type="NCBIfam" id="TIGR01643">
    <property type="entry name" value="YD_repeat_2x"/>
    <property type="match status" value="24"/>
</dbReference>
<feature type="compositionally biased region" description="Basic and acidic residues" evidence="4">
    <location>
        <begin position="106"/>
        <end position="116"/>
    </location>
</feature>
<feature type="compositionally biased region" description="Low complexity" evidence="4">
    <location>
        <begin position="147"/>
        <end position="162"/>
    </location>
</feature>
<dbReference type="InterPro" id="IPR013783">
    <property type="entry name" value="Ig-like_fold"/>
</dbReference>
<keyword evidence="3" id="KW-0624">Polysaccharide degradation</keyword>
<evidence type="ECO:0000259" key="5">
    <source>
        <dbReference type="PROSITE" id="PS50853"/>
    </source>
</evidence>
<dbReference type="InterPro" id="IPR031325">
    <property type="entry name" value="RHS_repeat"/>
</dbReference>
<feature type="region of interest" description="Disordered" evidence="4">
    <location>
        <begin position="1569"/>
        <end position="1615"/>
    </location>
</feature>
<keyword evidence="2" id="KW-0326">Glycosidase</keyword>
<dbReference type="PANTHER" id="PTHR32305">
    <property type="match status" value="1"/>
</dbReference>
<feature type="compositionally biased region" description="Pro residues" evidence="4">
    <location>
        <begin position="58"/>
        <end position="67"/>
    </location>
</feature>
<dbReference type="InterPro" id="IPR045351">
    <property type="entry name" value="DUF6531"/>
</dbReference>
<dbReference type="SUPFAM" id="SSF69304">
    <property type="entry name" value="Tricorn protease N-terminal domain"/>
    <property type="match status" value="1"/>
</dbReference>
<feature type="domain" description="Fibronectin type-III" evidence="5">
    <location>
        <begin position="257"/>
        <end position="353"/>
    </location>
</feature>
<feature type="compositionally biased region" description="Polar residues" evidence="4">
    <location>
        <begin position="1515"/>
        <end position="1527"/>
    </location>
</feature>
<keyword evidence="7" id="KW-1185">Reference proteome</keyword>
<evidence type="ECO:0000256" key="3">
    <source>
        <dbReference type="ARBA" id="ARBA00023326"/>
    </source>
</evidence>
<dbReference type="InterPro" id="IPR056823">
    <property type="entry name" value="TEN-like_YD-shell"/>
</dbReference>
<dbReference type="Pfam" id="PF25023">
    <property type="entry name" value="TEN_YD-shell"/>
    <property type="match status" value="3"/>
</dbReference>
<dbReference type="InterPro" id="IPR003961">
    <property type="entry name" value="FN3_dom"/>
</dbReference>
<accession>A0ABZ1U1N6</accession>
<feature type="compositionally biased region" description="Polar residues" evidence="4">
    <location>
        <begin position="174"/>
        <end position="186"/>
    </location>
</feature>
<feature type="compositionally biased region" description="Basic and acidic residues" evidence="4">
    <location>
        <begin position="123"/>
        <end position="146"/>
    </location>
</feature>
<dbReference type="InterPro" id="IPR036116">
    <property type="entry name" value="FN3_sf"/>
</dbReference>
<feature type="compositionally biased region" description="Basic and acidic residues" evidence="4">
    <location>
        <begin position="79"/>
        <end position="99"/>
    </location>
</feature>
<feature type="region of interest" description="Disordered" evidence="4">
    <location>
        <begin position="27"/>
        <end position="191"/>
    </location>
</feature>
<dbReference type="InterPro" id="IPR050708">
    <property type="entry name" value="T6SS_VgrG/RHS"/>
</dbReference>
<name>A0ABZ1U1N6_9ACTN</name>
<feature type="domain" description="Fibronectin type-III" evidence="5">
    <location>
        <begin position="163"/>
        <end position="256"/>
    </location>
</feature>
<evidence type="ECO:0000256" key="1">
    <source>
        <dbReference type="ARBA" id="ARBA00022737"/>
    </source>
</evidence>
<keyword evidence="2" id="KW-0378">Hydrolase</keyword>
<feature type="region of interest" description="Disordered" evidence="4">
    <location>
        <begin position="1080"/>
        <end position="1104"/>
    </location>
</feature>
<dbReference type="RefSeq" id="WP_328955767.1">
    <property type="nucleotide sequence ID" value="NZ_CP108110.1"/>
</dbReference>
<feature type="region of interest" description="Disordered" evidence="4">
    <location>
        <begin position="1502"/>
        <end position="1552"/>
    </location>
</feature>
<reference evidence="6" key="1">
    <citation type="submission" date="2022-10" db="EMBL/GenBank/DDBJ databases">
        <title>The complete genomes of actinobacterial strains from the NBC collection.</title>
        <authorList>
            <person name="Joergensen T.S."/>
            <person name="Alvarez Arevalo M."/>
            <person name="Sterndorff E.B."/>
            <person name="Faurdal D."/>
            <person name="Vuksanovic O."/>
            <person name="Mourched A.-S."/>
            <person name="Charusanti P."/>
            <person name="Shaw S."/>
            <person name="Blin K."/>
            <person name="Weber T."/>
        </authorList>
    </citation>
    <scope>NUCLEOTIDE SEQUENCE</scope>
    <source>
        <strain evidence="6">NBC_00222</strain>
    </source>
</reference>
<feature type="region of interest" description="Disordered" evidence="4">
    <location>
        <begin position="1983"/>
        <end position="2012"/>
    </location>
</feature>